<dbReference type="SMART" id="SM01050">
    <property type="entry name" value="CactinC_cactus"/>
    <property type="match status" value="1"/>
</dbReference>
<sequence>MMKNLSSDQSSDKSFSSSQSSYPEKSRYSKSSDSEHEIRKKKKKKKKSDRHRERHYSTSTSRSDRSLDSKSIKNYKHSHKKLSHKYEKRRHRKSTSSSDGSDGSDGSDDELVRKKYKKEKKGDKKNGDKKKGDKKKGDKKKGDKKKRDKKKRDKNKDKDTITVKDLKKERENLMKHHFNYTDECNPFGDNTLSTPFVWKLKNKYEKIKHGNKKKVTTNSLLENSLSKISEIEQVKKRREERDKERAMFEDYKIQLEKQRNKINIKEYIEQEELFFINQQIQSSDNRISHNHIQIVDIFRIATKIESGETVRNVHLENYRTPFYYMLEDLSEHDLENCAKQIKLLISHDRLFNENKYHKYWNSLYFFCEHYLSKLNGDEEPYKTKEIDEKTNKKIEEFFKNKDYDELITYENKIKNKIITNDIENFDSIFWNTILLKIPFFKAKYILDDFRNKLLKKVNITNDHFEKKKKISQHMRTNQEKKEIDDSEKIIFECKSIELLPLEMFENDENIHVYLPHEELEERKEINENIFLRLQKNIIDTNIEEEKEDNYIKYGNITKSDILEKDNKIDDNHFNMINKLFTKEKQVYDNFVQKERQKGNKDGIILKDVTYKSSNNINNTITTLIKNNLMVSRKPLYFNRIKTSFDWNKYNKTHYDYENTPPKYICGYKFNIFYTNLLNSNQKPSWKICSCDEEGAVLIVFHGGPPYIDIAFKIINSEWCYDKHRGFRNVFSRGILQLYFNFKKKRYRR</sequence>
<dbReference type="PANTHER" id="PTHR21737">
    <property type="entry name" value="POLYGLUTAMINE BINDING PROTEIN 1/MARVEL MEMBRANE-ASSOCIATING DOMAIN CONTAINING 3"/>
    <property type="match status" value="1"/>
</dbReference>
<evidence type="ECO:0000256" key="3">
    <source>
        <dbReference type="SAM" id="MobiDB-lite"/>
    </source>
</evidence>
<evidence type="ECO:0000259" key="4">
    <source>
        <dbReference type="Pfam" id="PF09732"/>
    </source>
</evidence>
<evidence type="ECO:0000313" key="6">
    <source>
        <dbReference type="EMBL" id="ETB62298.1"/>
    </source>
</evidence>
<reference evidence="6 7" key="1">
    <citation type="submission" date="2013-11" db="EMBL/GenBank/DDBJ databases">
        <title>The Genome Sequence of Plasmodium yoelii 17X.</title>
        <authorList>
            <consortium name="The Broad Institute Genomics Platform"/>
            <consortium name="The Broad Institute Genome Sequencing Center for Infectious Disease"/>
            <person name="Neafsey D."/>
            <person name="Adams J."/>
            <person name="Walker B."/>
            <person name="Young S.K."/>
            <person name="Zeng Q."/>
            <person name="Gargeya S."/>
            <person name="Fitzgerald M."/>
            <person name="Haas B."/>
            <person name="Abouelleil A."/>
            <person name="Alvarado L."/>
            <person name="Chapman S.B."/>
            <person name="Gainer-Dewar J."/>
            <person name="Goldberg J."/>
            <person name="Griggs A."/>
            <person name="Gujja S."/>
            <person name="Hansen M."/>
            <person name="Howarth C."/>
            <person name="Imamovic A."/>
            <person name="Ireland A."/>
            <person name="Larimer J."/>
            <person name="McCowan C."/>
            <person name="Murphy C."/>
            <person name="Pearson M."/>
            <person name="Poon T.W."/>
            <person name="Priest M."/>
            <person name="Roberts A."/>
            <person name="Saif S."/>
            <person name="Shea T."/>
            <person name="Sykes S."/>
            <person name="Wortman J."/>
            <person name="Nusbaum C."/>
            <person name="Birren B."/>
        </authorList>
    </citation>
    <scope>NUCLEOTIDE SEQUENCE [LARGE SCALE GENOMIC DNA]</scope>
    <source>
        <strain evidence="6 7">17X</strain>
    </source>
</reference>
<feature type="domain" description="Splicing factor cactin central" evidence="5">
    <location>
        <begin position="257"/>
        <end position="449"/>
    </location>
</feature>
<dbReference type="GO" id="GO:0005681">
    <property type="term" value="C:spliceosomal complex"/>
    <property type="evidence" value="ECO:0007669"/>
    <property type="project" value="TreeGrafter"/>
</dbReference>
<dbReference type="PANTHER" id="PTHR21737:SF4">
    <property type="entry name" value="SPLICING FACTOR CACTIN"/>
    <property type="match status" value="1"/>
</dbReference>
<dbReference type="EMBL" id="KI635731">
    <property type="protein sequence ID" value="ETB62298.1"/>
    <property type="molecule type" value="Genomic_DNA"/>
</dbReference>
<feature type="compositionally biased region" description="Basic and acidic residues" evidence="3">
    <location>
        <begin position="24"/>
        <end position="38"/>
    </location>
</feature>
<dbReference type="AlphaFoldDB" id="V7PVX4"/>
<dbReference type="OrthoDB" id="265955at2759"/>
<proteinExistence type="inferred from homology"/>
<evidence type="ECO:0000313" key="7">
    <source>
        <dbReference type="Proteomes" id="UP000018538"/>
    </source>
</evidence>
<accession>V7PVX4</accession>
<protein>
    <recommendedName>
        <fullName evidence="2">Splicing factor Cactin</fullName>
    </recommendedName>
</protein>
<dbReference type="Pfam" id="PF09732">
    <property type="entry name" value="CactinC_cactus"/>
    <property type="match status" value="1"/>
</dbReference>
<feature type="region of interest" description="Disordered" evidence="3">
    <location>
        <begin position="1"/>
        <end position="164"/>
    </location>
</feature>
<feature type="domain" description="Splicing factor Cactin C-terminal" evidence="4">
    <location>
        <begin position="628"/>
        <end position="748"/>
    </location>
</feature>
<keyword evidence="7" id="KW-1185">Reference proteome</keyword>
<dbReference type="Pfam" id="PF10312">
    <property type="entry name" value="Cactin_mid"/>
    <property type="match status" value="1"/>
</dbReference>
<feature type="compositionally biased region" description="Low complexity" evidence="3">
    <location>
        <begin position="1"/>
        <end position="23"/>
    </location>
</feature>
<feature type="compositionally biased region" description="Basic and acidic residues" evidence="3">
    <location>
        <begin position="154"/>
        <end position="164"/>
    </location>
</feature>
<comment type="similarity">
    <text evidence="1">Belongs to the CACTIN family.</text>
</comment>
<feature type="compositionally biased region" description="Basic residues" evidence="3">
    <location>
        <begin position="39"/>
        <end position="54"/>
    </location>
</feature>
<name>V7PVX4_PLAYE</name>
<feature type="compositionally biased region" description="Basic and acidic residues" evidence="3">
    <location>
        <begin position="120"/>
        <end position="131"/>
    </location>
</feature>
<feature type="compositionally biased region" description="Basic residues" evidence="3">
    <location>
        <begin position="132"/>
        <end position="153"/>
    </location>
</feature>
<feature type="compositionally biased region" description="Basic and acidic residues" evidence="3">
    <location>
        <begin position="62"/>
        <end position="71"/>
    </location>
</feature>
<feature type="compositionally biased region" description="Basic residues" evidence="3">
    <location>
        <begin position="73"/>
        <end position="94"/>
    </location>
</feature>
<organism evidence="6 7">
    <name type="scientific">Plasmodium yoelii 17X</name>
    <dbReference type="NCBI Taxonomy" id="1323249"/>
    <lineage>
        <taxon>Eukaryota</taxon>
        <taxon>Sar</taxon>
        <taxon>Alveolata</taxon>
        <taxon>Apicomplexa</taxon>
        <taxon>Aconoidasida</taxon>
        <taxon>Haemosporida</taxon>
        <taxon>Plasmodiidae</taxon>
        <taxon>Plasmodium</taxon>
        <taxon>Plasmodium (Vinckeia)</taxon>
    </lineage>
</organism>
<dbReference type="InterPro" id="IPR019134">
    <property type="entry name" value="Cactin_C"/>
</dbReference>
<dbReference type="GO" id="GO:0045292">
    <property type="term" value="P:mRNA cis splicing, via spliceosome"/>
    <property type="evidence" value="ECO:0007669"/>
    <property type="project" value="TreeGrafter"/>
</dbReference>
<dbReference type="GO" id="GO:0005737">
    <property type="term" value="C:cytoplasm"/>
    <property type="evidence" value="ECO:0007669"/>
    <property type="project" value="TreeGrafter"/>
</dbReference>
<evidence type="ECO:0000256" key="2">
    <source>
        <dbReference type="ARBA" id="ARBA00034534"/>
    </source>
</evidence>
<dbReference type="InterPro" id="IPR018816">
    <property type="entry name" value="Cactin_central"/>
</dbReference>
<gene>
    <name evidence="6" type="ORF">YYC_00902</name>
</gene>
<evidence type="ECO:0000259" key="5">
    <source>
        <dbReference type="Pfam" id="PF10312"/>
    </source>
</evidence>
<dbReference type="Proteomes" id="UP000018538">
    <property type="component" value="Unassembled WGS sequence"/>
</dbReference>
<evidence type="ECO:0000256" key="1">
    <source>
        <dbReference type="ARBA" id="ARBA00006895"/>
    </source>
</evidence>